<sequence>MSDGANRRRLYRGGSVYSPADPFATAMLVDGDRVAWVGPDEAAAAHAGDAAEVVHLEGRLITPAFVDAHVHTTETGLALGGLDLSGCSGPQELLDAVAAEAARHPGAPVLGHGWDESGWPPGQRPPSAAELDRAGGGAEVYLSRADVHSALVSSSLAARAGLGALRGWEESGWVRTDAHHAARDATRAALGPLRERAQRLALRAAAAVGIGTVHEMSGPHIAAPGDLAALVRLAGPQGEEPLPDVVPYLGVAAEDRGRVAEVLAAARAEGVELAGLAGDLCVDGALGSRTAALRRPYADAATSGVLHLDAERVRRHVLACAGAGVQPGFHVIGDAAVDVVVEALLAAEAQIGAPAVAAAGVRLEHVCAADAEAIAVFARLGVSASVQPAFDATWGGSGGTYARRLGWSRAAGLHPFAALAAAGVPMALGSDAPVTPLAPWAGVRAAAFAAVPEHRISVRAAFLAHTRGGHRLAGRVAEPGVLVPGAPASYAVWEAEELVVQAPDARVAAWSTDARSGTPGLPDLSPGLPLPQCRRTVVRGVPVHDEL</sequence>
<dbReference type="InterPro" id="IPR032466">
    <property type="entry name" value="Metal_Hydrolase"/>
</dbReference>
<gene>
    <name evidence="2" type="ORF">CLV92_107212</name>
</gene>
<dbReference type="SUPFAM" id="SSF51556">
    <property type="entry name" value="Metallo-dependent hydrolases"/>
    <property type="match status" value="1"/>
</dbReference>
<dbReference type="GO" id="GO:0016810">
    <property type="term" value="F:hydrolase activity, acting on carbon-nitrogen (but not peptide) bonds"/>
    <property type="evidence" value="ECO:0007669"/>
    <property type="project" value="InterPro"/>
</dbReference>
<dbReference type="PANTHER" id="PTHR22642:SF2">
    <property type="entry name" value="PROTEIN LONG AFTER FAR-RED 3"/>
    <property type="match status" value="1"/>
</dbReference>
<dbReference type="InterPro" id="IPR011059">
    <property type="entry name" value="Metal-dep_hydrolase_composite"/>
</dbReference>
<dbReference type="PANTHER" id="PTHR22642">
    <property type="entry name" value="IMIDAZOLONEPROPIONASE"/>
    <property type="match status" value="1"/>
</dbReference>
<dbReference type="AlphaFoldDB" id="A0A2S6IKH4"/>
<dbReference type="Proteomes" id="UP000239485">
    <property type="component" value="Unassembled WGS sequence"/>
</dbReference>
<dbReference type="Pfam" id="PF07969">
    <property type="entry name" value="Amidohydro_3"/>
    <property type="match status" value="1"/>
</dbReference>
<evidence type="ECO:0000259" key="1">
    <source>
        <dbReference type="Pfam" id="PF07969"/>
    </source>
</evidence>
<dbReference type="RefSeq" id="WP_245886734.1">
    <property type="nucleotide sequence ID" value="NZ_PTJD01000007.1"/>
</dbReference>
<evidence type="ECO:0000313" key="3">
    <source>
        <dbReference type="Proteomes" id="UP000239485"/>
    </source>
</evidence>
<comment type="caution">
    <text evidence="2">The sequence shown here is derived from an EMBL/GenBank/DDBJ whole genome shotgun (WGS) entry which is preliminary data.</text>
</comment>
<dbReference type="SUPFAM" id="SSF51338">
    <property type="entry name" value="Composite domain of metallo-dependent hydrolases"/>
    <property type="match status" value="1"/>
</dbReference>
<dbReference type="InterPro" id="IPR013108">
    <property type="entry name" value="Amidohydro_3"/>
</dbReference>
<accession>A0A2S6IKH4</accession>
<dbReference type="Gene3D" id="3.10.310.70">
    <property type="match status" value="1"/>
</dbReference>
<protein>
    <recommendedName>
        <fullName evidence="1">Amidohydrolase 3 domain-containing protein</fullName>
    </recommendedName>
</protein>
<dbReference type="EMBL" id="PTJD01000007">
    <property type="protein sequence ID" value="PPK94709.1"/>
    <property type="molecule type" value="Genomic_DNA"/>
</dbReference>
<reference evidence="2 3" key="1">
    <citation type="submission" date="2018-02" db="EMBL/GenBank/DDBJ databases">
        <title>Genomic Encyclopedia of Archaeal and Bacterial Type Strains, Phase II (KMG-II): from individual species to whole genera.</title>
        <authorList>
            <person name="Goeker M."/>
        </authorList>
    </citation>
    <scope>NUCLEOTIDE SEQUENCE [LARGE SCALE GENOMIC DNA]</scope>
    <source>
        <strain evidence="2 3">DSM 22857</strain>
    </source>
</reference>
<keyword evidence="3" id="KW-1185">Reference proteome</keyword>
<proteinExistence type="predicted"/>
<organism evidence="2 3">
    <name type="scientific">Kineococcus xinjiangensis</name>
    <dbReference type="NCBI Taxonomy" id="512762"/>
    <lineage>
        <taxon>Bacteria</taxon>
        <taxon>Bacillati</taxon>
        <taxon>Actinomycetota</taxon>
        <taxon>Actinomycetes</taxon>
        <taxon>Kineosporiales</taxon>
        <taxon>Kineosporiaceae</taxon>
        <taxon>Kineococcus</taxon>
    </lineage>
</organism>
<evidence type="ECO:0000313" key="2">
    <source>
        <dbReference type="EMBL" id="PPK94709.1"/>
    </source>
</evidence>
<dbReference type="Gene3D" id="3.20.20.140">
    <property type="entry name" value="Metal-dependent hydrolases"/>
    <property type="match status" value="1"/>
</dbReference>
<dbReference type="Gene3D" id="2.30.40.10">
    <property type="entry name" value="Urease, subunit C, domain 1"/>
    <property type="match status" value="1"/>
</dbReference>
<name>A0A2S6IKH4_9ACTN</name>
<feature type="domain" description="Amidohydrolase 3" evidence="1">
    <location>
        <begin position="52"/>
        <end position="544"/>
    </location>
</feature>